<dbReference type="InterPro" id="IPR039426">
    <property type="entry name" value="TonB-dep_rcpt-like"/>
</dbReference>
<evidence type="ECO:0000256" key="10">
    <source>
        <dbReference type="ARBA" id="ARBA00023170"/>
    </source>
</evidence>
<dbReference type="Pfam" id="PF00593">
    <property type="entry name" value="TonB_dep_Rec_b-barrel"/>
    <property type="match status" value="1"/>
</dbReference>
<keyword evidence="6 12" id="KW-0812">Transmembrane</keyword>
<comment type="subcellular location">
    <subcellularLocation>
        <location evidence="1 12">Cell outer membrane</location>
        <topology evidence="1 12">Multi-pass membrane protein</topology>
    </subcellularLocation>
</comment>
<evidence type="ECO:0000256" key="1">
    <source>
        <dbReference type="ARBA" id="ARBA00004571"/>
    </source>
</evidence>
<evidence type="ECO:0000256" key="14">
    <source>
        <dbReference type="SAM" id="SignalP"/>
    </source>
</evidence>
<dbReference type="SMART" id="SM00965">
    <property type="entry name" value="STN"/>
    <property type="match status" value="1"/>
</dbReference>
<dbReference type="Gene3D" id="3.55.50.30">
    <property type="match status" value="1"/>
</dbReference>
<dbReference type="InterPro" id="IPR011662">
    <property type="entry name" value="Secretin/TonB_short_N"/>
</dbReference>
<organism evidence="16 17">
    <name type="scientific">Pseudomonas eucalypticola</name>
    <dbReference type="NCBI Taxonomy" id="2599595"/>
    <lineage>
        <taxon>Bacteria</taxon>
        <taxon>Pseudomonadati</taxon>
        <taxon>Pseudomonadota</taxon>
        <taxon>Gammaproteobacteria</taxon>
        <taxon>Pseudomonadales</taxon>
        <taxon>Pseudomonadaceae</taxon>
        <taxon>Pseudomonas</taxon>
    </lineage>
</organism>
<evidence type="ECO:0000256" key="4">
    <source>
        <dbReference type="ARBA" id="ARBA00022452"/>
    </source>
</evidence>
<keyword evidence="17" id="KW-1185">Reference proteome</keyword>
<evidence type="ECO:0000256" key="6">
    <source>
        <dbReference type="ARBA" id="ARBA00022692"/>
    </source>
</evidence>
<accession>A0A7D5H7K2</accession>
<evidence type="ECO:0000256" key="11">
    <source>
        <dbReference type="ARBA" id="ARBA00023237"/>
    </source>
</evidence>
<keyword evidence="9 12" id="KW-0472">Membrane</keyword>
<dbReference type="InterPro" id="IPR000531">
    <property type="entry name" value="Beta-barrel_TonB"/>
</dbReference>
<dbReference type="PANTHER" id="PTHR32552:SF85">
    <property type="entry name" value="BLL7968 PROTEIN"/>
    <property type="match status" value="1"/>
</dbReference>
<evidence type="ECO:0000256" key="2">
    <source>
        <dbReference type="ARBA" id="ARBA00009810"/>
    </source>
</evidence>
<dbReference type="Pfam" id="PF07660">
    <property type="entry name" value="STN"/>
    <property type="match status" value="1"/>
</dbReference>
<gene>
    <name evidence="16" type="ORF">HWQ56_15000</name>
</gene>
<dbReference type="CDD" id="cd01347">
    <property type="entry name" value="ligand_gated_channel"/>
    <property type="match status" value="1"/>
</dbReference>
<evidence type="ECO:0000313" key="16">
    <source>
        <dbReference type="EMBL" id="QKZ05024.1"/>
    </source>
</evidence>
<sequence length="799" mass="87703">MRCRLRLSLLAAALSGPLALPPLAVADAAVAAVPRYAIALKAQPLPDALAALSRQTGQNIVYAEDLPYQVQAPAVAGQFTVEQALGRLLVGTPLGFRRTSPTTLVLATLTGSDDRIVLQPLNIDGERGPHYQPDPVSHINHSAAPWLEQPQSISRVNNAVLRDQQPRNLDDALRNVSGLTQGNTLGSTQDTLIKRGFGDNRDGSILRDGMPVVQGRNFNATADSVEVLKGPTALLYGIQDPGGVINVVTKTPQLSAHTELQSKASSFAHGRDGSAVTLDSTGPLGDRGLAYRLILDHQDEDYWRNFGVHRETLVAPSLAWYGEQSEVQLSYEHRRFVTPFDRGTAINPATGHPLDIPYTRRLDEPFNDMTGRSELARLSIKHLLDNGWTLHGAYSYNAETYDAYQVRITAVAPAKGTLTRSMDGTLGSVSRAQQGELELSGSRRWWGLEHEVLVGMSEEHRLYFRGDLLRQASLTTFSYINPVYGQEVAPTLASATASDQLDRLRTSAFYLRDTLHLNEQWIATLGARFLVYDQYAGRGRPFHANTDINGEAWVPSAGLVYRFAPNWSWYGSYSESFKPNSSIAPLNAASEQIIDASILPEQAKAWETGLKYEEPDGLSVSIALYDIRKRNVLVSETVDNLPVSRNAGAVRSRGLELEASGQMAEGWQWMAAYAYTHAWVTRDPELAGKPLQNVPRQSGSLYLTHDLGSLLGGDRLRVGGGPRYVGERAGDPSNSFRLPAYTVTDAFARYDTQLGGHDLHLQLNVNNLFDRHYYPSSVSQYFVSVGDPRQLVLSTTLGF</sequence>
<name>A0A7D5H7K2_9PSED</name>
<keyword evidence="10 16" id="KW-0675">Receptor</keyword>
<proteinExistence type="inferred from homology"/>
<keyword evidence="11 12" id="KW-0998">Cell outer membrane</keyword>
<protein>
    <submittedName>
        <fullName evidence="16">TonB-dependent receptor</fullName>
    </submittedName>
</protein>
<evidence type="ECO:0000256" key="8">
    <source>
        <dbReference type="ARBA" id="ARBA00023077"/>
    </source>
</evidence>
<feature type="domain" description="Secretin/TonB short N-terminal" evidence="15">
    <location>
        <begin position="58"/>
        <end position="109"/>
    </location>
</feature>
<keyword evidence="7" id="KW-0408">Iron</keyword>
<evidence type="ECO:0000259" key="15">
    <source>
        <dbReference type="SMART" id="SM00965"/>
    </source>
</evidence>
<evidence type="ECO:0000256" key="3">
    <source>
        <dbReference type="ARBA" id="ARBA00022448"/>
    </source>
</evidence>
<dbReference type="InterPro" id="IPR010105">
    <property type="entry name" value="TonB_sidphr_rcpt"/>
</dbReference>
<evidence type="ECO:0000256" key="12">
    <source>
        <dbReference type="PROSITE-ProRule" id="PRU01360"/>
    </source>
</evidence>
<evidence type="ECO:0000256" key="9">
    <source>
        <dbReference type="ARBA" id="ARBA00023136"/>
    </source>
</evidence>
<dbReference type="Gene3D" id="2.40.170.20">
    <property type="entry name" value="TonB-dependent receptor, beta-barrel domain"/>
    <property type="match status" value="1"/>
</dbReference>
<keyword evidence="14" id="KW-0732">Signal</keyword>
<dbReference type="GO" id="GO:0009279">
    <property type="term" value="C:cell outer membrane"/>
    <property type="evidence" value="ECO:0007669"/>
    <property type="project" value="UniProtKB-SubCell"/>
</dbReference>
<keyword evidence="8 13" id="KW-0798">TonB box</keyword>
<feature type="chain" id="PRO_5028897492" evidence="14">
    <location>
        <begin position="27"/>
        <end position="799"/>
    </location>
</feature>
<dbReference type="NCBIfam" id="TIGR01783">
    <property type="entry name" value="TonB-siderophor"/>
    <property type="match status" value="1"/>
</dbReference>
<dbReference type="Gene3D" id="2.170.130.10">
    <property type="entry name" value="TonB-dependent receptor, plug domain"/>
    <property type="match status" value="1"/>
</dbReference>
<dbReference type="GO" id="GO:0038023">
    <property type="term" value="F:signaling receptor activity"/>
    <property type="evidence" value="ECO:0007669"/>
    <property type="project" value="InterPro"/>
</dbReference>
<dbReference type="InterPro" id="IPR012910">
    <property type="entry name" value="Plug_dom"/>
</dbReference>
<evidence type="ECO:0000256" key="7">
    <source>
        <dbReference type="ARBA" id="ARBA00023004"/>
    </source>
</evidence>
<keyword evidence="5" id="KW-0406">Ion transport</keyword>
<feature type="signal peptide" evidence="14">
    <location>
        <begin position="1"/>
        <end position="26"/>
    </location>
</feature>
<dbReference type="SUPFAM" id="SSF56935">
    <property type="entry name" value="Porins"/>
    <property type="match status" value="1"/>
</dbReference>
<comment type="similarity">
    <text evidence="2 12 13">Belongs to the TonB-dependent receptor family.</text>
</comment>
<dbReference type="KEGG" id="pez:HWQ56_15000"/>
<evidence type="ECO:0000256" key="5">
    <source>
        <dbReference type="ARBA" id="ARBA00022496"/>
    </source>
</evidence>
<dbReference type="GO" id="GO:0015344">
    <property type="term" value="F:siderophore uptake transmembrane transporter activity"/>
    <property type="evidence" value="ECO:0007669"/>
    <property type="project" value="TreeGrafter"/>
</dbReference>
<dbReference type="EMBL" id="CP056030">
    <property type="protein sequence ID" value="QKZ05024.1"/>
    <property type="molecule type" value="Genomic_DNA"/>
</dbReference>
<dbReference type="GO" id="GO:0015891">
    <property type="term" value="P:siderophore transport"/>
    <property type="evidence" value="ECO:0007669"/>
    <property type="project" value="InterPro"/>
</dbReference>
<dbReference type="InterPro" id="IPR037066">
    <property type="entry name" value="Plug_dom_sf"/>
</dbReference>
<dbReference type="RefSeq" id="WP_176571008.1">
    <property type="nucleotide sequence ID" value="NZ_CP056030.1"/>
</dbReference>
<dbReference type="Pfam" id="PF07715">
    <property type="entry name" value="Plug"/>
    <property type="match status" value="1"/>
</dbReference>
<evidence type="ECO:0000256" key="13">
    <source>
        <dbReference type="RuleBase" id="RU003357"/>
    </source>
</evidence>
<dbReference type="Proteomes" id="UP000509568">
    <property type="component" value="Chromosome"/>
</dbReference>
<dbReference type="PANTHER" id="PTHR32552">
    <property type="entry name" value="FERRICHROME IRON RECEPTOR-RELATED"/>
    <property type="match status" value="1"/>
</dbReference>
<dbReference type="InterPro" id="IPR036942">
    <property type="entry name" value="Beta-barrel_TonB_sf"/>
</dbReference>
<keyword evidence="4 12" id="KW-1134">Transmembrane beta strand</keyword>
<dbReference type="PROSITE" id="PS52016">
    <property type="entry name" value="TONB_DEPENDENT_REC_3"/>
    <property type="match status" value="1"/>
</dbReference>
<reference evidence="16 17" key="1">
    <citation type="submission" date="2020-06" db="EMBL/GenBank/DDBJ databases">
        <title>Pseudomonas eucalypticola sp. nov., an endophyte of Eucalyptus dunnii leaves with biocontrol ability of eucalyptus leaf blight.</title>
        <authorList>
            <person name="Liu Y."/>
            <person name="Song Z."/>
            <person name="Zeng H."/>
            <person name="Lu M."/>
            <person name="Wang X."/>
            <person name="Lian X."/>
            <person name="Zhang Q."/>
        </authorList>
    </citation>
    <scope>NUCLEOTIDE SEQUENCE [LARGE SCALE GENOMIC DNA]</scope>
    <source>
        <strain evidence="16 17">NP-1</strain>
    </source>
</reference>
<keyword evidence="3 12" id="KW-0813">Transport</keyword>
<keyword evidence="5" id="KW-0410">Iron transport</keyword>
<dbReference type="AlphaFoldDB" id="A0A7D5H7K2"/>
<evidence type="ECO:0000313" key="17">
    <source>
        <dbReference type="Proteomes" id="UP000509568"/>
    </source>
</evidence>